<comment type="caution">
    <text evidence="1">The sequence shown here is derived from an EMBL/GenBank/DDBJ whole genome shotgun (WGS) entry which is preliminary data.</text>
</comment>
<dbReference type="EMBL" id="BSNS01000011">
    <property type="protein sequence ID" value="GLQ55076.1"/>
    <property type="molecule type" value="Genomic_DNA"/>
</dbReference>
<gene>
    <name evidence="1" type="ORF">GCM10010862_23350</name>
</gene>
<dbReference type="RefSeq" id="WP_284340515.1">
    <property type="nucleotide sequence ID" value="NZ_BSNS01000011.1"/>
</dbReference>
<dbReference type="InterPro" id="IPR011008">
    <property type="entry name" value="Dimeric_a/b-barrel"/>
</dbReference>
<sequence>MPKYLLAYHGGDFPPEEAQGLDAAWKTWMDGLGDKAIDRGGPLEASRTVGAGGRVLQDGGSNPVTGYSVIEADDIEAAIVIAKDCPQIRPPHVDGTIEVAELMDT</sequence>
<evidence type="ECO:0000313" key="2">
    <source>
        <dbReference type="Proteomes" id="UP001156691"/>
    </source>
</evidence>
<protein>
    <recommendedName>
        <fullName evidence="3">YCII-related domain-containing protein</fullName>
    </recommendedName>
</protein>
<name>A0ABQ5W5L5_9HYPH</name>
<evidence type="ECO:0008006" key="3">
    <source>
        <dbReference type="Google" id="ProtNLM"/>
    </source>
</evidence>
<dbReference type="Gene3D" id="3.30.70.1060">
    <property type="entry name" value="Dimeric alpha+beta barrel"/>
    <property type="match status" value="1"/>
</dbReference>
<evidence type="ECO:0000313" key="1">
    <source>
        <dbReference type="EMBL" id="GLQ55076.1"/>
    </source>
</evidence>
<reference evidence="2" key="1">
    <citation type="journal article" date="2019" name="Int. J. Syst. Evol. Microbiol.">
        <title>The Global Catalogue of Microorganisms (GCM) 10K type strain sequencing project: providing services to taxonomists for standard genome sequencing and annotation.</title>
        <authorList>
            <consortium name="The Broad Institute Genomics Platform"/>
            <consortium name="The Broad Institute Genome Sequencing Center for Infectious Disease"/>
            <person name="Wu L."/>
            <person name="Ma J."/>
        </authorList>
    </citation>
    <scope>NUCLEOTIDE SEQUENCE [LARGE SCALE GENOMIC DNA]</scope>
    <source>
        <strain evidence="2">NBRC 112416</strain>
    </source>
</reference>
<dbReference type="SUPFAM" id="SSF54909">
    <property type="entry name" value="Dimeric alpha+beta barrel"/>
    <property type="match status" value="1"/>
</dbReference>
<proteinExistence type="predicted"/>
<organism evidence="1 2">
    <name type="scientific">Devosia nitrariae</name>
    <dbReference type="NCBI Taxonomy" id="2071872"/>
    <lineage>
        <taxon>Bacteria</taxon>
        <taxon>Pseudomonadati</taxon>
        <taxon>Pseudomonadota</taxon>
        <taxon>Alphaproteobacteria</taxon>
        <taxon>Hyphomicrobiales</taxon>
        <taxon>Devosiaceae</taxon>
        <taxon>Devosia</taxon>
    </lineage>
</organism>
<accession>A0ABQ5W5L5</accession>
<keyword evidence="2" id="KW-1185">Reference proteome</keyword>
<dbReference type="Proteomes" id="UP001156691">
    <property type="component" value="Unassembled WGS sequence"/>
</dbReference>